<dbReference type="Proteomes" id="UP000315925">
    <property type="component" value="Chromosome"/>
</dbReference>
<evidence type="ECO:0008006" key="5">
    <source>
        <dbReference type="Google" id="ProtNLM"/>
    </source>
</evidence>
<dbReference type="AlphaFoldDB" id="A0A0C1URA0"/>
<reference evidence="1 3" key="1">
    <citation type="submission" date="2014-08" db="EMBL/GenBank/DDBJ databases">
        <title>Methylacidiphilum kamchatkense strain Kam1 draft genome sequence.</title>
        <authorList>
            <person name="Birkeland N.-K."/>
            <person name="Erikstad H.A."/>
        </authorList>
    </citation>
    <scope>NUCLEOTIDE SEQUENCE [LARGE SCALE GENOMIC DNA]</scope>
    <source>
        <strain evidence="1 3">Kam1</strain>
    </source>
</reference>
<gene>
    <name evidence="1" type="ORF">A946_05200</name>
    <name evidence="2" type="ORF">kam1_530</name>
</gene>
<keyword evidence="3" id="KW-1185">Reference proteome</keyword>
<reference evidence="4" key="3">
    <citation type="submission" date="2019-03" db="EMBL/GenBank/DDBJ databases">
        <title>Complete genome of Methylacidiphilum kamchatkense Kam1.</title>
        <authorList>
            <person name="Kruse T."/>
            <person name="Murarilal Ratnadevi C."/>
            <person name="Erikstad H.-A."/>
            <person name="Birkeland N.-K."/>
        </authorList>
    </citation>
    <scope>NUCLEOTIDE SEQUENCE [LARGE SCALE GENOMIC DNA]</scope>
    <source>
        <strain evidence="4">kam1</strain>
    </source>
</reference>
<reference evidence="2" key="2">
    <citation type="journal article" date="2019" name="BMC Genomics">
        <title>Complete genome sequence analysis of the thermoacidophilic verrucomicrobial methanotroph 'Candidatus Methylacidiphilum kamchatkense' strain Kam1 and comparison with its closest relatives.</title>
        <authorList>
            <person name="Kruse T."/>
            <person name="Ratnadevi C.M."/>
            <person name="Erikstad H.A."/>
            <person name="Birkeland N.K."/>
        </authorList>
    </citation>
    <scope>NUCLEOTIDE SEQUENCE</scope>
    <source>
        <strain evidence="2">Kam1</strain>
    </source>
</reference>
<evidence type="ECO:0000313" key="1">
    <source>
        <dbReference type="EMBL" id="KIE58809.1"/>
    </source>
</evidence>
<organism evidence="2 4">
    <name type="scientific">Methylacidiphilum kamchatkense Kam1</name>
    <dbReference type="NCBI Taxonomy" id="1202785"/>
    <lineage>
        <taxon>Bacteria</taxon>
        <taxon>Pseudomonadati</taxon>
        <taxon>Verrucomicrobiota</taxon>
        <taxon>Methylacidiphilae</taxon>
        <taxon>Methylacidiphilales</taxon>
        <taxon>Methylacidiphilaceae</taxon>
        <taxon>Methylacidiphilum (ex Ratnadevi et al. 2023)</taxon>
    </lineage>
</organism>
<dbReference type="OrthoDB" id="192105at2"/>
<accession>A0A0C1URA0</accession>
<protein>
    <recommendedName>
        <fullName evidence="5">Lipoprotein</fullName>
    </recommendedName>
</protein>
<dbReference type="EMBL" id="JQNX01000003">
    <property type="protein sequence ID" value="KIE58809.1"/>
    <property type="molecule type" value="Genomic_DNA"/>
</dbReference>
<sequence length="148" mass="16896">MGKTVGKFFGILLLGFFGVCFVSCGKKEQICQVTERDKQFFAERLEQRPFVKITVLTMVPSRVYPCGVAVQWRTSVNVLTKTPEGRTISGFCGHFDMSQDFPRNSFGEIDVLSHISPLWTDMIHELQTYWLVSQPVRQFPPQGQTMPQ</sequence>
<evidence type="ECO:0000313" key="2">
    <source>
        <dbReference type="EMBL" id="QDQ41779.1"/>
    </source>
</evidence>
<evidence type="ECO:0000313" key="4">
    <source>
        <dbReference type="Proteomes" id="UP000315925"/>
    </source>
</evidence>
<evidence type="ECO:0000313" key="3">
    <source>
        <dbReference type="Proteomes" id="UP000031594"/>
    </source>
</evidence>
<dbReference type="KEGG" id="mkc:kam1_530"/>
<proteinExistence type="predicted"/>
<dbReference type="RefSeq" id="WP_039721259.1">
    <property type="nucleotide sequence ID" value="NZ_CP037899.1"/>
</dbReference>
<name>A0A0C1URA0_9BACT</name>
<dbReference type="EMBL" id="CP037899">
    <property type="protein sequence ID" value="QDQ41779.1"/>
    <property type="molecule type" value="Genomic_DNA"/>
</dbReference>
<dbReference type="Proteomes" id="UP000031594">
    <property type="component" value="Unassembled WGS sequence"/>
</dbReference>